<dbReference type="Gene3D" id="1.10.3720.10">
    <property type="entry name" value="MetI-like"/>
    <property type="match status" value="1"/>
</dbReference>
<dbReference type="InterPro" id="IPR035906">
    <property type="entry name" value="MetI-like_sf"/>
</dbReference>
<dbReference type="EMBL" id="JAJFAT010000014">
    <property type="protein sequence ID" value="MCC3145604.1"/>
    <property type="molecule type" value="Genomic_DNA"/>
</dbReference>
<keyword evidence="4 7" id="KW-0812">Transmembrane</keyword>
<evidence type="ECO:0000313" key="9">
    <source>
        <dbReference type="EMBL" id="MCC3145604.1"/>
    </source>
</evidence>
<keyword evidence="5 7" id="KW-1133">Transmembrane helix</keyword>
<accession>A0AAW4X1G8</accession>
<protein>
    <submittedName>
        <fullName evidence="9">Sugar ABC transporter permease</fullName>
    </submittedName>
</protein>
<dbReference type="GO" id="GO:0055085">
    <property type="term" value="P:transmembrane transport"/>
    <property type="evidence" value="ECO:0007669"/>
    <property type="project" value="InterPro"/>
</dbReference>
<keyword evidence="10" id="KW-1185">Reference proteome</keyword>
<evidence type="ECO:0000256" key="6">
    <source>
        <dbReference type="ARBA" id="ARBA00023136"/>
    </source>
</evidence>
<dbReference type="GO" id="GO:0005886">
    <property type="term" value="C:plasma membrane"/>
    <property type="evidence" value="ECO:0007669"/>
    <property type="project" value="UniProtKB-SubCell"/>
</dbReference>
<evidence type="ECO:0000256" key="1">
    <source>
        <dbReference type="ARBA" id="ARBA00004651"/>
    </source>
</evidence>
<comment type="subcellular location">
    <subcellularLocation>
        <location evidence="1 7">Cell membrane</location>
        <topology evidence="1 7">Multi-pass membrane protein</topology>
    </subcellularLocation>
</comment>
<comment type="similarity">
    <text evidence="7">Belongs to the binding-protein-dependent transport system permease family.</text>
</comment>
<feature type="domain" description="ABC transmembrane type-1" evidence="8">
    <location>
        <begin position="72"/>
        <end position="286"/>
    </location>
</feature>
<reference evidence="9 10" key="1">
    <citation type="submission" date="2021-10" db="EMBL/GenBank/DDBJ databases">
        <authorList>
            <person name="Grouzdev D.S."/>
            <person name="Pantiukh K.S."/>
            <person name="Krutkina M.S."/>
        </authorList>
    </citation>
    <scope>NUCLEOTIDE SEQUENCE [LARGE SCALE GENOMIC DNA]</scope>
    <source>
        <strain evidence="9 10">Z-7514</strain>
    </source>
</reference>
<evidence type="ECO:0000259" key="8">
    <source>
        <dbReference type="PROSITE" id="PS50928"/>
    </source>
</evidence>
<dbReference type="PROSITE" id="PS50928">
    <property type="entry name" value="ABC_TM1"/>
    <property type="match status" value="1"/>
</dbReference>
<feature type="transmembrane region" description="Helical" evidence="7">
    <location>
        <begin position="76"/>
        <end position="97"/>
    </location>
</feature>
<feature type="transmembrane region" description="Helical" evidence="7">
    <location>
        <begin position="12"/>
        <end position="32"/>
    </location>
</feature>
<dbReference type="PANTHER" id="PTHR43005">
    <property type="entry name" value="BLR7065 PROTEIN"/>
    <property type="match status" value="1"/>
</dbReference>
<dbReference type="AlphaFoldDB" id="A0AAW4X1G8"/>
<feature type="transmembrane region" description="Helical" evidence="7">
    <location>
        <begin position="160"/>
        <end position="184"/>
    </location>
</feature>
<gene>
    <name evidence="9" type="ORF">LJ207_09735</name>
</gene>
<dbReference type="Pfam" id="PF00528">
    <property type="entry name" value="BPD_transp_1"/>
    <property type="match status" value="1"/>
</dbReference>
<feature type="transmembrane region" description="Helical" evidence="7">
    <location>
        <begin position="109"/>
        <end position="129"/>
    </location>
</feature>
<dbReference type="PANTHER" id="PTHR43005:SF2">
    <property type="entry name" value="INTEGRAL MEMBRANE SUGAR TRANSPORT PROTEIN"/>
    <property type="match status" value="1"/>
</dbReference>
<keyword evidence="6 7" id="KW-0472">Membrane</keyword>
<dbReference type="InterPro" id="IPR000515">
    <property type="entry name" value="MetI-like"/>
</dbReference>
<sequence>MKINDLSERQLGYILIAPALIFIFGIAIFPVFRTIWISLHNIDLRIIHLGTPFVGLDNYIAIFQEARFWNALKNTLFFSFTSVSLEMFLGFGAALLVNRKFKGRSIVRASVLIPWAIPTVISGLIWRLLYNDQIGVINDIFLRLGFISESVSWIGNSSTAMWSVIVADVWKTTPFVTLLILAGLQTIPKELYESAKIDGANKWQEFINITLPLLKSSILVALLFRILAAFKVFGLIDVLTSGGPSNSTESLSLYAHRLLFRNLNFGEGSVVSVMTFLGVLLISFIFVKIFNVDLSRK</sequence>
<evidence type="ECO:0000256" key="5">
    <source>
        <dbReference type="ARBA" id="ARBA00022989"/>
    </source>
</evidence>
<evidence type="ECO:0000256" key="3">
    <source>
        <dbReference type="ARBA" id="ARBA00022475"/>
    </source>
</evidence>
<name>A0AAW4X1G8_9FIRM</name>
<keyword evidence="3" id="KW-1003">Cell membrane</keyword>
<proteinExistence type="inferred from homology"/>
<feature type="transmembrane region" description="Helical" evidence="7">
    <location>
        <begin position="269"/>
        <end position="290"/>
    </location>
</feature>
<evidence type="ECO:0000256" key="2">
    <source>
        <dbReference type="ARBA" id="ARBA00022448"/>
    </source>
</evidence>
<evidence type="ECO:0000313" key="10">
    <source>
        <dbReference type="Proteomes" id="UP001199296"/>
    </source>
</evidence>
<comment type="caution">
    <text evidence="9">The sequence shown here is derived from an EMBL/GenBank/DDBJ whole genome shotgun (WGS) entry which is preliminary data.</text>
</comment>
<dbReference type="Proteomes" id="UP001199296">
    <property type="component" value="Unassembled WGS sequence"/>
</dbReference>
<dbReference type="CDD" id="cd06261">
    <property type="entry name" value="TM_PBP2"/>
    <property type="match status" value="1"/>
</dbReference>
<keyword evidence="2 7" id="KW-0813">Transport</keyword>
<dbReference type="RefSeq" id="WP_229346306.1">
    <property type="nucleotide sequence ID" value="NZ_JAJFAT010000014.1"/>
</dbReference>
<organism evidence="9 10">
    <name type="scientific">Halanaerobium polyolivorans</name>
    <dbReference type="NCBI Taxonomy" id="2886943"/>
    <lineage>
        <taxon>Bacteria</taxon>
        <taxon>Bacillati</taxon>
        <taxon>Bacillota</taxon>
        <taxon>Clostridia</taxon>
        <taxon>Halanaerobiales</taxon>
        <taxon>Halanaerobiaceae</taxon>
        <taxon>Halanaerobium</taxon>
    </lineage>
</organism>
<evidence type="ECO:0000256" key="4">
    <source>
        <dbReference type="ARBA" id="ARBA00022692"/>
    </source>
</evidence>
<dbReference type="SUPFAM" id="SSF161098">
    <property type="entry name" value="MetI-like"/>
    <property type="match status" value="1"/>
</dbReference>
<evidence type="ECO:0000256" key="7">
    <source>
        <dbReference type="RuleBase" id="RU363032"/>
    </source>
</evidence>